<evidence type="ECO:0000256" key="5">
    <source>
        <dbReference type="ARBA" id="ARBA00022679"/>
    </source>
</evidence>
<dbReference type="GO" id="GO:0005524">
    <property type="term" value="F:ATP binding"/>
    <property type="evidence" value="ECO:0007669"/>
    <property type="project" value="UniProtKB-KW"/>
</dbReference>
<dbReference type="GO" id="GO:0007234">
    <property type="term" value="P:osmosensory signaling via phosphorelay pathway"/>
    <property type="evidence" value="ECO:0007669"/>
    <property type="project" value="TreeGrafter"/>
</dbReference>
<keyword evidence="8" id="KW-0067">ATP-binding</keyword>
<sequence>MKSMMKILSRYVISAAAAAILLLIINFTALAVWLFQSAREYGRNYTVNQMAEGLDVSDGEYSISDSIAAELDQNQLWAMLIDEKGTVIWSRNLPSDVPLSYTLTDVAGLSRWYLKDYPVKVWQHRDGLFVVGNPKNSMWKIGIEFPMKTMDNSRFWIPMFVILNLVTAVILALLSGLRLFVSLKKLTIGIENLAQMKPVSMPAQGILGDLASGINHASSQLIRQEAALNKRDNARTTWIAGISHDIRTPLSVIMGYAGQMEEDKTLTREQQELAVIIRSQCQKIKALINDLNLASKLEYDMQPIRREEFNPAPLIRSIAADLLNSSISEKYTLNISIDEDAQNMILTGDSQLIRRAITNLILNSMGHNPDGCDIKIQLSGNSGTTLLSVTDNGTGFPAEILKRLNQPLEPMELDNHGLGLTIVRQIMSVHGGTASFSNLTGGGCRVILTLPGGT</sequence>
<dbReference type="CDD" id="cd00075">
    <property type="entry name" value="HATPase"/>
    <property type="match status" value="1"/>
</dbReference>
<accession>A0A3E2N5N7</accession>
<evidence type="ECO:0000256" key="8">
    <source>
        <dbReference type="ARBA" id="ARBA00022840"/>
    </source>
</evidence>
<dbReference type="SUPFAM" id="SSF55874">
    <property type="entry name" value="ATPase domain of HSP90 chaperone/DNA topoisomerase II/histidine kinase"/>
    <property type="match status" value="1"/>
</dbReference>
<dbReference type="Pfam" id="PF00512">
    <property type="entry name" value="HisKA"/>
    <property type="match status" value="1"/>
</dbReference>
<feature type="transmembrane region" description="Helical" evidence="10">
    <location>
        <begin position="12"/>
        <end position="35"/>
    </location>
</feature>
<dbReference type="AlphaFoldDB" id="A0A3E2N5N7"/>
<organism evidence="12 13">
    <name type="scientific">Lacrimispora amygdalina</name>
    <dbReference type="NCBI Taxonomy" id="253257"/>
    <lineage>
        <taxon>Bacteria</taxon>
        <taxon>Bacillati</taxon>
        <taxon>Bacillota</taxon>
        <taxon>Clostridia</taxon>
        <taxon>Lachnospirales</taxon>
        <taxon>Lachnospiraceae</taxon>
        <taxon>Lacrimispora</taxon>
    </lineage>
</organism>
<dbReference type="InterPro" id="IPR003594">
    <property type="entry name" value="HATPase_dom"/>
</dbReference>
<protein>
    <recommendedName>
        <fullName evidence="3">histidine kinase</fullName>
        <ecNumber evidence="3">2.7.13.3</ecNumber>
    </recommendedName>
</protein>
<evidence type="ECO:0000256" key="4">
    <source>
        <dbReference type="ARBA" id="ARBA00022553"/>
    </source>
</evidence>
<keyword evidence="6" id="KW-0547">Nucleotide-binding</keyword>
<feature type="transmembrane region" description="Helical" evidence="10">
    <location>
        <begin position="155"/>
        <end position="181"/>
    </location>
</feature>
<dbReference type="GO" id="GO:0030295">
    <property type="term" value="F:protein kinase activator activity"/>
    <property type="evidence" value="ECO:0007669"/>
    <property type="project" value="TreeGrafter"/>
</dbReference>
<dbReference type="PANTHER" id="PTHR42878">
    <property type="entry name" value="TWO-COMPONENT HISTIDINE KINASE"/>
    <property type="match status" value="1"/>
</dbReference>
<evidence type="ECO:0000259" key="11">
    <source>
        <dbReference type="PROSITE" id="PS50109"/>
    </source>
</evidence>
<dbReference type="InterPro" id="IPR036890">
    <property type="entry name" value="HATPase_C_sf"/>
</dbReference>
<evidence type="ECO:0000313" key="13">
    <source>
        <dbReference type="Proteomes" id="UP000260680"/>
    </source>
</evidence>
<dbReference type="Proteomes" id="UP000260680">
    <property type="component" value="Unassembled WGS sequence"/>
</dbReference>
<keyword evidence="7 12" id="KW-0418">Kinase</keyword>
<dbReference type="EMBL" id="QOHO01000095">
    <property type="protein sequence ID" value="RFZ76313.1"/>
    <property type="molecule type" value="Genomic_DNA"/>
</dbReference>
<keyword evidence="10" id="KW-1133">Transmembrane helix</keyword>
<dbReference type="SMART" id="SM00388">
    <property type="entry name" value="HisKA"/>
    <property type="match status" value="1"/>
</dbReference>
<dbReference type="Pfam" id="PF02518">
    <property type="entry name" value="HATPase_c"/>
    <property type="match status" value="1"/>
</dbReference>
<dbReference type="SUPFAM" id="SSF47384">
    <property type="entry name" value="Homodimeric domain of signal transducing histidine kinase"/>
    <property type="match status" value="1"/>
</dbReference>
<evidence type="ECO:0000256" key="1">
    <source>
        <dbReference type="ARBA" id="ARBA00000085"/>
    </source>
</evidence>
<dbReference type="SMART" id="SM00387">
    <property type="entry name" value="HATPase_c"/>
    <property type="match status" value="1"/>
</dbReference>
<keyword evidence="9" id="KW-0902">Two-component regulatory system</keyword>
<proteinExistence type="predicted"/>
<evidence type="ECO:0000256" key="2">
    <source>
        <dbReference type="ARBA" id="ARBA00004370"/>
    </source>
</evidence>
<dbReference type="GO" id="GO:0000156">
    <property type="term" value="F:phosphorelay response regulator activity"/>
    <property type="evidence" value="ECO:0007669"/>
    <property type="project" value="TreeGrafter"/>
</dbReference>
<dbReference type="EC" id="2.7.13.3" evidence="3"/>
<name>A0A3E2N5N7_9FIRM</name>
<dbReference type="InterPro" id="IPR036097">
    <property type="entry name" value="HisK_dim/P_sf"/>
</dbReference>
<dbReference type="PANTHER" id="PTHR42878:SF7">
    <property type="entry name" value="SENSOR HISTIDINE KINASE GLRK"/>
    <property type="match status" value="1"/>
</dbReference>
<comment type="subcellular location">
    <subcellularLocation>
        <location evidence="2">Membrane</location>
    </subcellularLocation>
</comment>
<evidence type="ECO:0000313" key="12">
    <source>
        <dbReference type="EMBL" id="RFZ76313.1"/>
    </source>
</evidence>
<dbReference type="InterPro" id="IPR004358">
    <property type="entry name" value="Sig_transdc_His_kin-like_C"/>
</dbReference>
<dbReference type="CDD" id="cd00082">
    <property type="entry name" value="HisKA"/>
    <property type="match status" value="1"/>
</dbReference>
<evidence type="ECO:0000256" key="10">
    <source>
        <dbReference type="SAM" id="Phobius"/>
    </source>
</evidence>
<gene>
    <name evidence="12" type="ORF">DS742_24450</name>
</gene>
<keyword evidence="10" id="KW-0812">Transmembrane</keyword>
<keyword evidence="10" id="KW-0472">Membrane</keyword>
<dbReference type="PRINTS" id="PR00344">
    <property type="entry name" value="BCTRLSENSOR"/>
</dbReference>
<evidence type="ECO:0000256" key="3">
    <source>
        <dbReference type="ARBA" id="ARBA00012438"/>
    </source>
</evidence>
<dbReference type="PROSITE" id="PS50109">
    <property type="entry name" value="HIS_KIN"/>
    <property type="match status" value="1"/>
</dbReference>
<dbReference type="InterPro" id="IPR005467">
    <property type="entry name" value="His_kinase_dom"/>
</dbReference>
<feature type="domain" description="Histidine kinase" evidence="11">
    <location>
        <begin position="241"/>
        <end position="454"/>
    </location>
</feature>
<dbReference type="Gene3D" id="1.10.287.130">
    <property type="match status" value="1"/>
</dbReference>
<comment type="caution">
    <text evidence="12">The sequence shown here is derived from an EMBL/GenBank/DDBJ whole genome shotgun (WGS) entry which is preliminary data.</text>
</comment>
<evidence type="ECO:0000256" key="6">
    <source>
        <dbReference type="ARBA" id="ARBA00022741"/>
    </source>
</evidence>
<reference evidence="12 13" key="1">
    <citation type="submission" date="2018-07" db="EMBL/GenBank/DDBJ databases">
        <title>New species, Clostridium PI-S10-A1B.</title>
        <authorList>
            <person name="Krishna G."/>
            <person name="Summeta K."/>
            <person name="Shikha S."/>
            <person name="Prabhu P.B."/>
            <person name="Suresh K."/>
        </authorList>
    </citation>
    <scope>NUCLEOTIDE SEQUENCE [LARGE SCALE GENOMIC DNA]</scope>
    <source>
        <strain evidence="12 13">PI-S10-A1B</strain>
    </source>
</reference>
<comment type="catalytic activity">
    <reaction evidence="1">
        <text>ATP + protein L-histidine = ADP + protein N-phospho-L-histidine.</text>
        <dbReference type="EC" id="2.7.13.3"/>
    </reaction>
</comment>
<dbReference type="InterPro" id="IPR003661">
    <property type="entry name" value="HisK_dim/P_dom"/>
</dbReference>
<dbReference type="InterPro" id="IPR050351">
    <property type="entry name" value="BphY/WalK/GraS-like"/>
</dbReference>
<evidence type="ECO:0000256" key="9">
    <source>
        <dbReference type="ARBA" id="ARBA00023012"/>
    </source>
</evidence>
<dbReference type="Gene3D" id="3.30.565.10">
    <property type="entry name" value="Histidine kinase-like ATPase, C-terminal domain"/>
    <property type="match status" value="1"/>
</dbReference>
<dbReference type="GO" id="GO:0000155">
    <property type="term" value="F:phosphorelay sensor kinase activity"/>
    <property type="evidence" value="ECO:0007669"/>
    <property type="project" value="InterPro"/>
</dbReference>
<dbReference type="OrthoDB" id="368131at2"/>
<keyword evidence="4" id="KW-0597">Phosphoprotein</keyword>
<keyword evidence="5" id="KW-0808">Transferase</keyword>
<evidence type="ECO:0000256" key="7">
    <source>
        <dbReference type="ARBA" id="ARBA00022777"/>
    </source>
</evidence>